<dbReference type="CDD" id="cd09120">
    <property type="entry name" value="PLDc_DNaseII_1"/>
    <property type="match status" value="1"/>
</dbReference>
<keyword evidence="2" id="KW-0378">Hydrolase</keyword>
<feature type="non-terminal residue" evidence="3">
    <location>
        <position position="1"/>
    </location>
</feature>
<evidence type="ECO:0000256" key="2">
    <source>
        <dbReference type="ARBA" id="ARBA00022801"/>
    </source>
</evidence>
<dbReference type="PANTHER" id="PTHR10858">
    <property type="entry name" value="DEOXYRIBONUCLEASE II"/>
    <property type="match status" value="1"/>
</dbReference>
<dbReference type="VEuPathDB" id="VectorBase:LDEU010314"/>
<gene>
    <name evidence="3" type="ORF">B4U80_03240</name>
</gene>
<dbReference type="GO" id="GO:0004531">
    <property type="term" value="F:deoxyribonuclease II activity"/>
    <property type="evidence" value="ECO:0007669"/>
    <property type="project" value="InterPro"/>
</dbReference>
<organism evidence="3 4">
    <name type="scientific">Leptotrombidium deliense</name>
    <dbReference type="NCBI Taxonomy" id="299467"/>
    <lineage>
        <taxon>Eukaryota</taxon>
        <taxon>Metazoa</taxon>
        <taxon>Ecdysozoa</taxon>
        <taxon>Arthropoda</taxon>
        <taxon>Chelicerata</taxon>
        <taxon>Arachnida</taxon>
        <taxon>Acari</taxon>
        <taxon>Acariformes</taxon>
        <taxon>Trombidiformes</taxon>
        <taxon>Prostigmata</taxon>
        <taxon>Anystina</taxon>
        <taxon>Parasitengona</taxon>
        <taxon>Trombiculoidea</taxon>
        <taxon>Trombiculidae</taxon>
        <taxon>Leptotrombidium</taxon>
    </lineage>
</organism>
<comment type="caution">
    <text evidence="3">The sequence shown here is derived from an EMBL/GenBank/DDBJ whole genome shotgun (WGS) entry which is preliminary data.</text>
</comment>
<reference evidence="3 4" key="1">
    <citation type="journal article" date="2018" name="Gigascience">
        <title>Genomes of trombidid mites reveal novel predicted allergens and laterally-transferred genes associated with secondary metabolism.</title>
        <authorList>
            <person name="Dong X."/>
            <person name="Chaisiri K."/>
            <person name="Xia D."/>
            <person name="Armstrong S.D."/>
            <person name="Fang Y."/>
            <person name="Donnelly M.J."/>
            <person name="Kadowaki T."/>
            <person name="McGarry J.W."/>
            <person name="Darby A.C."/>
            <person name="Makepeace B.L."/>
        </authorList>
    </citation>
    <scope>NUCLEOTIDE SEQUENCE [LARGE SCALE GENOMIC DNA]</scope>
    <source>
        <strain evidence="3">UoL-UT</strain>
    </source>
</reference>
<protein>
    <submittedName>
        <fullName evidence="3">Deoxyribonuclease-2-like protein</fullName>
    </submittedName>
</protein>
<dbReference type="PANTHER" id="PTHR10858:SF30">
    <property type="entry name" value="CELL-DEATH-RELATED NUCLEASE 7"/>
    <property type="match status" value="1"/>
</dbReference>
<proteinExistence type="inferred from homology"/>
<evidence type="ECO:0000313" key="4">
    <source>
        <dbReference type="Proteomes" id="UP000288716"/>
    </source>
</evidence>
<dbReference type="AlphaFoldDB" id="A0A443S2H7"/>
<evidence type="ECO:0000313" key="3">
    <source>
        <dbReference type="EMBL" id="RWS21726.1"/>
    </source>
</evidence>
<comment type="similarity">
    <text evidence="1">Belongs to the DNase II family.</text>
</comment>
<keyword evidence="4" id="KW-1185">Reference proteome</keyword>
<dbReference type="EMBL" id="NCKV01011087">
    <property type="protein sequence ID" value="RWS21726.1"/>
    <property type="molecule type" value="Genomic_DNA"/>
</dbReference>
<dbReference type="OrthoDB" id="10261598at2759"/>
<dbReference type="Proteomes" id="UP000288716">
    <property type="component" value="Unassembled WGS sequence"/>
</dbReference>
<name>A0A443S2H7_9ACAR</name>
<dbReference type="Pfam" id="PF03265">
    <property type="entry name" value="DNase_II"/>
    <property type="match status" value="1"/>
</dbReference>
<dbReference type="CDD" id="cd09121">
    <property type="entry name" value="PLDc_DNaseII_2"/>
    <property type="match status" value="1"/>
</dbReference>
<dbReference type="STRING" id="299467.A0A443S2H7"/>
<dbReference type="InterPro" id="IPR004947">
    <property type="entry name" value="DNase_II"/>
</dbReference>
<accession>A0A443S2H7</accession>
<sequence>DLYCKDENGNDVDWFIFYKLPKINQKEESYFADGLKYAYISGPAIKGTSVKKEWKLSKKQIGDQDSILAHTLLPVYNNIDKYSSIMYNDDAPGVGGNINYAHAKGVLAMDYESGFFLTHSIPRFPLALDQSRYEYPSSATINGQIGLCVSFKTKEQADHILTHLSVLRPNLYYWNEAKVLSNNSLYQNLVDKKKVLKSAIETEIISYKGAIFTAFSKGKKYEVDLYSDVIAKAFRADVSVETWRRGAGNKLSSNCNSEEKVVNIDAIEMKLKEGKKTITVQWLYTQDHAKWAVSESEKSPFVCISDINRMESQFKRGGGSLCIHDTDVWNEFRGLITSIEHCSTETEIEKE</sequence>
<feature type="non-terminal residue" evidence="3">
    <location>
        <position position="351"/>
    </location>
</feature>
<evidence type="ECO:0000256" key="1">
    <source>
        <dbReference type="ARBA" id="ARBA00007527"/>
    </source>
</evidence>
<dbReference type="GO" id="GO:0006309">
    <property type="term" value="P:apoptotic DNA fragmentation"/>
    <property type="evidence" value="ECO:0007669"/>
    <property type="project" value="TreeGrafter"/>
</dbReference>